<dbReference type="InterPro" id="IPR025277">
    <property type="entry name" value="Apiosidase-like_cat_dom"/>
</dbReference>
<dbReference type="Pfam" id="PF13204">
    <property type="entry name" value="Apiosidase"/>
    <property type="match status" value="1"/>
</dbReference>
<proteinExistence type="predicted"/>
<dbReference type="Proteomes" id="UP000187464">
    <property type="component" value="Chromosome I"/>
</dbReference>
<dbReference type="InterPro" id="IPR024749">
    <property type="entry name" value="Collagen-bd_put"/>
</dbReference>
<dbReference type="SUPFAM" id="SSF51445">
    <property type="entry name" value="(Trans)glycosidases"/>
    <property type="match status" value="1"/>
</dbReference>
<evidence type="ECO:0000313" key="4">
    <source>
        <dbReference type="EMBL" id="SCD21826.1"/>
    </source>
</evidence>
<dbReference type="AlphaFoldDB" id="A0A1R3T079"/>
<keyword evidence="5" id="KW-1185">Reference proteome</keyword>
<dbReference type="PANTHER" id="PTHR37836:SF3">
    <property type="entry name" value="ENDOGLUCANASE"/>
    <property type="match status" value="1"/>
</dbReference>
<dbReference type="Pfam" id="PF12904">
    <property type="entry name" value="Collagen_bind_2"/>
    <property type="match status" value="1"/>
</dbReference>
<dbReference type="PANTHER" id="PTHR37836">
    <property type="entry name" value="LMO1036 PROTEIN"/>
    <property type="match status" value="1"/>
</dbReference>
<reference evidence="4 5" key="1">
    <citation type="submission" date="2016-08" db="EMBL/GenBank/DDBJ databases">
        <authorList>
            <person name="Seilhamer J.J."/>
        </authorList>
    </citation>
    <scope>NUCLEOTIDE SEQUENCE [LARGE SCALE GENOMIC DNA]</scope>
    <source>
        <strain evidence="4">M3/6</strain>
    </source>
</reference>
<evidence type="ECO:0000259" key="3">
    <source>
        <dbReference type="Pfam" id="PF13204"/>
    </source>
</evidence>
<feature type="signal peptide" evidence="1">
    <location>
        <begin position="1"/>
        <end position="23"/>
    </location>
</feature>
<dbReference type="STRING" id="1642647.PSM36_3037"/>
<protein>
    <recommendedName>
        <fullName evidence="6">DUF4038 domain-containing protein</fullName>
    </recommendedName>
</protein>
<evidence type="ECO:0000313" key="5">
    <source>
        <dbReference type="Proteomes" id="UP000187464"/>
    </source>
</evidence>
<dbReference type="Gene3D" id="3.20.20.80">
    <property type="entry name" value="Glycosidases"/>
    <property type="match status" value="1"/>
</dbReference>
<gene>
    <name evidence="4" type="ORF">PSM36_3037</name>
</gene>
<evidence type="ECO:0008006" key="6">
    <source>
        <dbReference type="Google" id="ProtNLM"/>
    </source>
</evidence>
<sequence length="487" mass="56237">MILRILSNFLLLAVLFSCSTVNPKQPEQDVFSRGKLEVSENKRFLQHEDGTPFFYLGDTAWELFHRLNREEVNKYLEDRAEKGFNVIQAVALAELDGHTVPNPYGHLPLNDLDPAQPAVKEDPDNDYWDHVDYIVDRANDLGMYIGFLPTWGRYWHDEKFLIFTPENARIYGEFLGRRYKDKNVIWILGGDRFVTSDLHYEITRAMAEGIKAGDDGTHLLSFHPRGGRGSAESFHNDAWLDFNMRQNGHTPDYTSKYSKTLNDYNREPIKPVFDGEPLYEDHPIHFDAANQGHSIAADVRRTLYWNLFDGAFGHTYGHHSIWQMYDPEKERRPINNPLMSWKDALDQPGASQMIYGKRLMESRPFLTRIPDPSIIVKGEIPTSVPGEGRYRFVATRDTDGTYVMIYCPVGRAFTVNMKVIKGIKIKAWWYNPRNGEATLFDTFENVQDKRTFISPDKGELTDWILVLDDAAFNYPVPGKNNLDKRLL</sequence>
<feature type="chain" id="PRO_5012119400" description="DUF4038 domain-containing protein" evidence="1">
    <location>
        <begin position="24"/>
        <end position="487"/>
    </location>
</feature>
<dbReference type="InterPro" id="IPR017853">
    <property type="entry name" value="GH"/>
</dbReference>
<dbReference type="KEGG" id="psac:PSM36_3037"/>
<organism evidence="4 5">
    <name type="scientific">Proteiniphilum saccharofermentans</name>
    <dbReference type="NCBI Taxonomy" id="1642647"/>
    <lineage>
        <taxon>Bacteria</taxon>
        <taxon>Pseudomonadati</taxon>
        <taxon>Bacteroidota</taxon>
        <taxon>Bacteroidia</taxon>
        <taxon>Bacteroidales</taxon>
        <taxon>Dysgonomonadaceae</taxon>
        <taxon>Proteiniphilum</taxon>
    </lineage>
</organism>
<evidence type="ECO:0000259" key="2">
    <source>
        <dbReference type="Pfam" id="PF12904"/>
    </source>
</evidence>
<evidence type="ECO:0000256" key="1">
    <source>
        <dbReference type="SAM" id="SignalP"/>
    </source>
</evidence>
<keyword evidence="1" id="KW-0732">Signal</keyword>
<feature type="domain" description="Apiosidase-like catalytic" evidence="3">
    <location>
        <begin position="39"/>
        <end position="366"/>
    </location>
</feature>
<feature type="domain" description="Putative collagen-binding" evidence="2">
    <location>
        <begin position="369"/>
        <end position="468"/>
    </location>
</feature>
<dbReference type="PROSITE" id="PS51257">
    <property type="entry name" value="PROKAR_LIPOPROTEIN"/>
    <property type="match status" value="1"/>
</dbReference>
<dbReference type="EMBL" id="LT605205">
    <property type="protein sequence ID" value="SCD21826.1"/>
    <property type="molecule type" value="Genomic_DNA"/>
</dbReference>
<name>A0A1R3T079_9BACT</name>
<dbReference type="RefSeq" id="WP_076931586.1">
    <property type="nucleotide sequence ID" value="NZ_LT605205.1"/>
</dbReference>
<accession>A0A1R3T079</accession>